<feature type="transmembrane region" description="Helical" evidence="6">
    <location>
        <begin position="42"/>
        <end position="61"/>
    </location>
</feature>
<keyword evidence="3 6" id="KW-1133">Transmembrane helix</keyword>
<dbReference type="Pfam" id="PF05653">
    <property type="entry name" value="Mg_trans_NIPA"/>
    <property type="match status" value="1"/>
</dbReference>
<feature type="transmembrane region" description="Helical" evidence="6">
    <location>
        <begin position="170"/>
        <end position="196"/>
    </location>
</feature>
<dbReference type="RefSeq" id="XP_002171505.1">
    <property type="nucleotide sequence ID" value="XM_002171469.2"/>
</dbReference>
<dbReference type="Proteomes" id="UP000001744">
    <property type="component" value="Unassembled WGS sequence"/>
</dbReference>
<comment type="subcellular location">
    <subcellularLocation>
        <location evidence="1">Membrane</location>
        <topology evidence="1">Multi-pass membrane protein</topology>
    </subcellularLocation>
</comment>
<evidence type="ECO:0000256" key="6">
    <source>
        <dbReference type="SAM" id="Phobius"/>
    </source>
</evidence>
<dbReference type="GO" id="GO:0015095">
    <property type="term" value="F:magnesium ion transmembrane transporter activity"/>
    <property type="evidence" value="ECO:0007669"/>
    <property type="project" value="InterPro"/>
</dbReference>
<evidence type="ECO:0000256" key="4">
    <source>
        <dbReference type="ARBA" id="ARBA00023136"/>
    </source>
</evidence>
<gene>
    <name evidence="7" type="ORF">SJAG_00211</name>
</gene>
<evidence type="ECO:0000256" key="5">
    <source>
        <dbReference type="SAM" id="MobiDB-lite"/>
    </source>
</evidence>
<dbReference type="eggNOG" id="ENOG502QQG9">
    <property type="taxonomic scope" value="Eukaryota"/>
</dbReference>
<feature type="compositionally biased region" description="Acidic residues" evidence="5">
    <location>
        <begin position="324"/>
        <end position="338"/>
    </location>
</feature>
<feature type="transmembrane region" description="Helical" evidence="6">
    <location>
        <begin position="136"/>
        <end position="158"/>
    </location>
</feature>
<feature type="transmembrane region" description="Helical" evidence="6">
    <location>
        <begin position="216"/>
        <end position="235"/>
    </location>
</feature>
<feature type="transmembrane region" description="Helical" evidence="6">
    <location>
        <begin position="99"/>
        <end position="116"/>
    </location>
</feature>
<evidence type="ECO:0000256" key="1">
    <source>
        <dbReference type="ARBA" id="ARBA00004141"/>
    </source>
</evidence>
<evidence type="ECO:0000313" key="7">
    <source>
        <dbReference type="EMBL" id="EEB05212.1"/>
    </source>
</evidence>
<dbReference type="GO" id="GO:0015693">
    <property type="term" value="P:magnesium ion transport"/>
    <property type="evidence" value="ECO:0000318"/>
    <property type="project" value="GO_Central"/>
</dbReference>
<sequence length="360" mass="39861">MDWLIFWGIIVSLTSSFAQSLGLSLQRLYYSHVQQRTRRKKYLGMGLFLGSNILGSAFRIATLPMILLAPLNAATLVFNALLASCLLHEPVCRQTQVGTCFVVLSSLMLSYVVVHHDDYFTAEELFQLLRSRSSQIFFFLQLGLVSLVIAAFAVCLRLREKIGRVYNTTSGLLLGFISGTLSAHCLLCSKIIAITITECVTSGEWDLLERPEPWQLLFLLVVMGPTHLVALTSSLSRLSPSVVYPFTFCTYSCTALVDGLVFLQRRMPPTDLTILFSSTLVLLYGVFLLSTRGEIEENPNAFYGQIITAQAHHLGEPPLLPFMDEIEDEEDTGDDSENGNENVRAENTAVPTGETVSSNA</sequence>
<dbReference type="OMA" id="NRGVQLC"/>
<feature type="region of interest" description="Disordered" evidence="5">
    <location>
        <begin position="324"/>
        <end position="360"/>
    </location>
</feature>
<dbReference type="HOGENOM" id="CLU_769778_0_0_1"/>
<dbReference type="GO" id="GO:0016020">
    <property type="term" value="C:membrane"/>
    <property type="evidence" value="ECO:0000318"/>
    <property type="project" value="GO_Central"/>
</dbReference>
<dbReference type="GeneID" id="7047798"/>
<dbReference type="JaponicusDB" id="SJAG_00211"/>
<dbReference type="PANTHER" id="PTHR12570">
    <property type="match status" value="1"/>
</dbReference>
<proteinExistence type="predicted"/>
<evidence type="ECO:0000256" key="3">
    <source>
        <dbReference type="ARBA" id="ARBA00022989"/>
    </source>
</evidence>
<organism evidence="7 8">
    <name type="scientific">Schizosaccharomyces japonicus (strain yFS275 / FY16936)</name>
    <name type="common">Fission yeast</name>
    <dbReference type="NCBI Taxonomy" id="402676"/>
    <lineage>
        <taxon>Eukaryota</taxon>
        <taxon>Fungi</taxon>
        <taxon>Dikarya</taxon>
        <taxon>Ascomycota</taxon>
        <taxon>Taphrinomycotina</taxon>
        <taxon>Schizosaccharomycetes</taxon>
        <taxon>Schizosaccharomycetales</taxon>
        <taxon>Schizosaccharomycetaceae</taxon>
        <taxon>Schizosaccharomyces</taxon>
    </lineage>
</organism>
<dbReference type="AlphaFoldDB" id="B6JV11"/>
<evidence type="ECO:0000256" key="2">
    <source>
        <dbReference type="ARBA" id="ARBA00022692"/>
    </source>
</evidence>
<keyword evidence="2 6" id="KW-0812">Transmembrane</keyword>
<keyword evidence="8" id="KW-1185">Reference proteome</keyword>
<protein>
    <submittedName>
        <fullName evidence="7">DUF803 domain-containing protein</fullName>
    </submittedName>
</protein>
<reference evidence="7 8" key="1">
    <citation type="journal article" date="2011" name="Science">
        <title>Comparative functional genomics of the fission yeasts.</title>
        <authorList>
            <person name="Rhind N."/>
            <person name="Chen Z."/>
            <person name="Yassour M."/>
            <person name="Thompson D.A."/>
            <person name="Haas B.J."/>
            <person name="Habib N."/>
            <person name="Wapinski I."/>
            <person name="Roy S."/>
            <person name="Lin M.F."/>
            <person name="Heiman D.I."/>
            <person name="Young S.K."/>
            <person name="Furuya K."/>
            <person name="Guo Y."/>
            <person name="Pidoux A."/>
            <person name="Chen H.M."/>
            <person name="Robbertse B."/>
            <person name="Goldberg J.M."/>
            <person name="Aoki K."/>
            <person name="Bayne E.H."/>
            <person name="Berlin A.M."/>
            <person name="Desjardins C.A."/>
            <person name="Dobbs E."/>
            <person name="Dukaj L."/>
            <person name="Fan L."/>
            <person name="FitzGerald M.G."/>
            <person name="French C."/>
            <person name="Gujja S."/>
            <person name="Hansen K."/>
            <person name="Keifenheim D."/>
            <person name="Levin J.Z."/>
            <person name="Mosher R.A."/>
            <person name="Mueller C.A."/>
            <person name="Pfiffner J."/>
            <person name="Priest M."/>
            <person name="Russ C."/>
            <person name="Smialowska A."/>
            <person name="Swoboda P."/>
            <person name="Sykes S.M."/>
            <person name="Vaughn M."/>
            <person name="Vengrova S."/>
            <person name="Yoder R."/>
            <person name="Zeng Q."/>
            <person name="Allshire R."/>
            <person name="Baulcombe D."/>
            <person name="Birren B.W."/>
            <person name="Brown W."/>
            <person name="Ekwall K."/>
            <person name="Kellis M."/>
            <person name="Leatherwood J."/>
            <person name="Levin H."/>
            <person name="Margalit H."/>
            <person name="Martienssen R."/>
            <person name="Nieduszynski C.A."/>
            <person name="Spatafora J.W."/>
            <person name="Friedman N."/>
            <person name="Dalgaard J.Z."/>
            <person name="Baumann P."/>
            <person name="Niki H."/>
            <person name="Regev A."/>
            <person name="Nusbaum C."/>
        </authorList>
    </citation>
    <scope>NUCLEOTIDE SEQUENCE [LARGE SCALE GENOMIC DNA]</scope>
    <source>
        <strain evidence="8">yFS275 / FY16936</strain>
    </source>
</reference>
<feature type="transmembrane region" description="Helical" evidence="6">
    <location>
        <begin position="6"/>
        <end position="30"/>
    </location>
</feature>
<dbReference type="InterPro" id="IPR008521">
    <property type="entry name" value="Mg_trans_NIPA"/>
</dbReference>
<dbReference type="PANTHER" id="PTHR12570:SF86">
    <property type="entry name" value="ADR321CP"/>
    <property type="match status" value="1"/>
</dbReference>
<accession>B6JV11</accession>
<evidence type="ECO:0000313" key="8">
    <source>
        <dbReference type="Proteomes" id="UP000001744"/>
    </source>
</evidence>
<feature type="transmembrane region" description="Helical" evidence="6">
    <location>
        <begin position="274"/>
        <end position="291"/>
    </location>
</feature>
<keyword evidence="4 6" id="KW-0472">Membrane</keyword>
<dbReference type="VEuPathDB" id="FungiDB:SJAG_00211"/>
<feature type="transmembrane region" description="Helical" evidence="6">
    <location>
        <begin position="242"/>
        <end position="262"/>
    </location>
</feature>
<dbReference type="EMBL" id="KE651166">
    <property type="protein sequence ID" value="EEB05212.1"/>
    <property type="molecule type" value="Genomic_DNA"/>
</dbReference>
<dbReference type="OrthoDB" id="2504919at2759"/>
<feature type="transmembrane region" description="Helical" evidence="6">
    <location>
        <begin position="67"/>
        <end position="87"/>
    </location>
</feature>
<name>B6JV11_SCHJY</name>